<evidence type="ECO:0000256" key="2">
    <source>
        <dbReference type="PROSITE-ProRule" id="PRU01161"/>
    </source>
</evidence>
<comment type="caution">
    <text evidence="4">The sequence shown here is derived from an EMBL/GenBank/DDBJ whole genome shotgun (WGS) entry which is preliminary data.</text>
</comment>
<keyword evidence="2" id="KW-0378">Hydrolase</keyword>
<organism evidence="4 5">
    <name type="scientific">Fictibacillus barbaricus</name>
    <dbReference type="NCBI Taxonomy" id="182136"/>
    <lineage>
        <taxon>Bacteria</taxon>
        <taxon>Bacillati</taxon>
        <taxon>Bacillota</taxon>
        <taxon>Bacilli</taxon>
        <taxon>Bacillales</taxon>
        <taxon>Fictibacillaceae</taxon>
        <taxon>Fictibacillus</taxon>
    </lineage>
</organism>
<dbReference type="RefSeq" id="WP_188402182.1">
    <property type="nucleotide sequence ID" value="NZ_BMCE01000001.1"/>
</dbReference>
<name>A0ABS2ZII6_9BACL</name>
<keyword evidence="2" id="KW-0442">Lipid degradation</keyword>
<dbReference type="SUPFAM" id="SSF52151">
    <property type="entry name" value="FabD/lysophospholipase-like"/>
    <property type="match status" value="1"/>
</dbReference>
<dbReference type="Pfam" id="PF01734">
    <property type="entry name" value="Patatin"/>
    <property type="match status" value="1"/>
</dbReference>
<reference evidence="4 5" key="1">
    <citation type="submission" date="2021-01" db="EMBL/GenBank/DDBJ databases">
        <title>Genome Sequencing of Type Strains.</title>
        <authorList>
            <person name="Lemaire J.F."/>
            <person name="Inderbitzin P."/>
            <person name="Collins S.B."/>
            <person name="Wespe N."/>
            <person name="Knight-Connoni V."/>
        </authorList>
    </citation>
    <scope>NUCLEOTIDE SEQUENCE [LARGE SCALE GENOMIC DNA]</scope>
    <source>
        <strain evidence="4 5">DSM 14730</strain>
    </source>
</reference>
<feature type="domain" description="PNPLA" evidence="3">
    <location>
        <begin position="27"/>
        <end position="205"/>
    </location>
</feature>
<dbReference type="Proteomes" id="UP001319060">
    <property type="component" value="Unassembled WGS sequence"/>
</dbReference>
<dbReference type="PROSITE" id="PS51635">
    <property type="entry name" value="PNPLA"/>
    <property type="match status" value="1"/>
</dbReference>
<feature type="active site" description="Proton acceptor" evidence="2">
    <location>
        <position position="192"/>
    </location>
</feature>
<keyword evidence="5" id="KW-1185">Reference proteome</keyword>
<protein>
    <submittedName>
        <fullName evidence="4">Patatin-like phospholipase family protein</fullName>
    </submittedName>
</protein>
<evidence type="ECO:0000313" key="4">
    <source>
        <dbReference type="EMBL" id="MBN3547987.1"/>
    </source>
</evidence>
<gene>
    <name evidence="4" type="ORF">JYA64_21985</name>
</gene>
<sequence>MGEKDLNWEQLKSEEPKTKEEGVFRVLSIDGGGMKGVIPAQYLKRIEENTGRPIHEHFDLITGTSTGGIIALGLSIGLPAAEITKIYSEEGKKIFSKSLFSNKFSSAKYDNKHLKKLLINQYGEKRMRDAMTMLCIPSIEHHKAEPKVFKTPHHSDYIQDGERFMWEVGLATSAAPTYFPAASIGEGECKIDGGLWANNPILVAIGEAKKLGFSLDQIRVLSLGTGDCIYSVDNKVAENGGLIKWKSNLVDFTFQAQSKSATYTAKYLIGDNLYRITPTFGRPLQLDSTDTKDIAFMISEANHLFERTYIKEDIFERFFNETSLKQHVKI</sequence>
<evidence type="ECO:0000313" key="5">
    <source>
        <dbReference type="Proteomes" id="UP001319060"/>
    </source>
</evidence>
<evidence type="ECO:0000259" key="3">
    <source>
        <dbReference type="PROSITE" id="PS51635"/>
    </source>
</evidence>
<feature type="short sequence motif" description="GXGXXG" evidence="2">
    <location>
        <begin position="31"/>
        <end position="36"/>
    </location>
</feature>
<dbReference type="PANTHER" id="PTHR24138">
    <property type="entry name" value="INTRACELLLAR PHOSPHOLIPASE A FAMILY"/>
    <property type="match status" value="1"/>
</dbReference>
<dbReference type="NCBIfam" id="NF041079">
    <property type="entry name" value="CBASS_lipase"/>
    <property type="match status" value="1"/>
</dbReference>
<dbReference type="InterPro" id="IPR016035">
    <property type="entry name" value="Acyl_Trfase/lysoPLipase"/>
</dbReference>
<feature type="short sequence motif" description="DGA/G" evidence="2">
    <location>
        <begin position="192"/>
        <end position="194"/>
    </location>
</feature>
<evidence type="ECO:0000256" key="1">
    <source>
        <dbReference type="ARBA" id="ARBA00023098"/>
    </source>
</evidence>
<proteinExistence type="predicted"/>
<dbReference type="InterPro" id="IPR002641">
    <property type="entry name" value="PNPLA_dom"/>
</dbReference>
<feature type="active site" description="Nucleophile" evidence="2">
    <location>
        <position position="65"/>
    </location>
</feature>
<accession>A0ABS2ZII6</accession>
<dbReference type="PANTHER" id="PTHR24138:SF10">
    <property type="entry name" value="PHOSPHOLIPASE A2"/>
    <property type="match status" value="1"/>
</dbReference>
<dbReference type="Gene3D" id="3.40.1090.10">
    <property type="entry name" value="Cytosolic phospholipase A2 catalytic domain"/>
    <property type="match status" value="1"/>
</dbReference>
<dbReference type="CDD" id="cd07199">
    <property type="entry name" value="Pat17_PNPLA8_PNPLA9_like"/>
    <property type="match status" value="1"/>
</dbReference>
<feature type="short sequence motif" description="GXSXG" evidence="2">
    <location>
        <begin position="63"/>
        <end position="67"/>
    </location>
</feature>
<dbReference type="EMBL" id="JAFHKS010000044">
    <property type="protein sequence ID" value="MBN3547987.1"/>
    <property type="molecule type" value="Genomic_DNA"/>
</dbReference>
<keyword evidence="1 2" id="KW-0443">Lipid metabolism</keyword>
<dbReference type="InterPro" id="IPR047156">
    <property type="entry name" value="Teg/CotR/CapV-like"/>
</dbReference>